<dbReference type="EMBL" id="CP019893">
    <property type="protein sequence ID" value="ARS89369.1"/>
    <property type="molecule type" value="Genomic_DNA"/>
</dbReference>
<protein>
    <submittedName>
        <fullName evidence="3">Thioredoxin reductase</fullName>
    </submittedName>
</protein>
<gene>
    <name evidence="3" type="ORF">B1756_06145</name>
</gene>
<dbReference type="GeneID" id="32893641"/>
<dbReference type="PANTHER" id="PTHR38663">
    <property type="match status" value="1"/>
</dbReference>
<evidence type="ECO:0000259" key="2">
    <source>
        <dbReference type="Pfam" id="PF13454"/>
    </source>
</evidence>
<dbReference type="Proteomes" id="UP000250088">
    <property type="component" value="Chromosome"/>
</dbReference>
<name>A0A2Z2HQQ0_9EURY</name>
<organism evidence="3 4">
    <name type="scientific">Natrarchaeobaculum aegyptiacum</name>
    <dbReference type="NCBI Taxonomy" id="745377"/>
    <lineage>
        <taxon>Archaea</taxon>
        <taxon>Methanobacteriati</taxon>
        <taxon>Methanobacteriota</taxon>
        <taxon>Stenosarchaea group</taxon>
        <taxon>Halobacteria</taxon>
        <taxon>Halobacteriales</taxon>
        <taxon>Natrialbaceae</taxon>
        <taxon>Natrarchaeobaculum</taxon>
    </lineage>
</organism>
<keyword evidence="4" id="KW-1185">Reference proteome</keyword>
<dbReference type="InterPro" id="IPR036188">
    <property type="entry name" value="FAD/NAD-bd_sf"/>
</dbReference>
<dbReference type="Gene3D" id="3.50.50.60">
    <property type="entry name" value="FAD/NAD(P)-binding domain"/>
    <property type="match status" value="1"/>
</dbReference>
<dbReference type="Pfam" id="PF13454">
    <property type="entry name" value="NAD_binding_9"/>
    <property type="match status" value="1"/>
</dbReference>
<evidence type="ECO:0000313" key="3">
    <source>
        <dbReference type="EMBL" id="ARS89369.1"/>
    </source>
</evidence>
<proteinExistence type="predicted"/>
<feature type="region of interest" description="Disordered" evidence="1">
    <location>
        <begin position="176"/>
        <end position="219"/>
    </location>
</feature>
<evidence type="ECO:0000313" key="4">
    <source>
        <dbReference type="Proteomes" id="UP000250088"/>
    </source>
</evidence>
<dbReference type="RefSeq" id="WP_086887748.1">
    <property type="nucleotide sequence ID" value="NZ_CP019893.1"/>
</dbReference>
<evidence type="ECO:0000256" key="1">
    <source>
        <dbReference type="SAM" id="MobiDB-lite"/>
    </source>
</evidence>
<dbReference type="KEGG" id="naj:B1756_06145"/>
<feature type="domain" description="FAD-dependent urate hydroxylase HpyO/Asp monooxygenase CreE-like FAD/NAD(P)-binding" evidence="2">
    <location>
        <begin position="5"/>
        <end position="155"/>
    </location>
</feature>
<dbReference type="OrthoDB" id="201607at2157"/>
<feature type="compositionally biased region" description="Basic and acidic residues" evidence="1">
    <location>
        <begin position="176"/>
        <end position="195"/>
    </location>
</feature>
<feature type="compositionally biased region" description="Acidic residues" evidence="1">
    <location>
        <begin position="196"/>
        <end position="207"/>
    </location>
</feature>
<dbReference type="PANTHER" id="PTHR38663:SF1">
    <property type="entry name" value="L-ORNITHINE N(5)-MONOOXYGENASE"/>
    <property type="match status" value="1"/>
</dbReference>
<dbReference type="InterPro" id="IPR038732">
    <property type="entry name" value="HpyO/CreE_NAD-binding"/>
</dbReference>
<dbReference type="SUPFAM" id="SSF51905">
    <property type="entry name" value="FAD/NAD(P)-binding domain"/>
    <property type="match status" value="2"/>
</dbReference>
<reference evidence="4" key="1">
    <citation type="submission" date="2017-02" db="EMBL/GenBank/DDBJ databases">
        <title>Natronthermophilus aegyptiacus gen. nov.,sp. nov., an aerobic, extremely halophilic alkalithermophilic archaeon isolated from the athalassohaline Wadi An Natrun, Egypt.</title>
        <authorList>
            <person name="Zhao B."/>
        </authorList>
    </citation>
    <scope>NUCLEOTIDE SEQUENCE [LARGE SCALE GENOMIC DNA]</scope>
    <source>
        <strain evidence="4">JW/NM-HA 15</strain>
    </source>
</reference>
<accession>A0A2Z2HQQ0</accession>
<sequence length="434" mass="47486">MLECALVGGGIHGTVLAQRLLQETRFDRSDIRILDPNERLLASFRRKAAACEMEAMRSTFVHHVGTEPFGLEDFAEARGREDELLPTREYPPRPSLALFLDYADDVIERRDLAALHRQAAVTGIQPRGDGQTGFVLETDAGESLATRRVVLAIGHGGRYRRPSWAEGVEGVTHVWDDEFDSRTDGESEDDNRNGDGDDDWSEGEDVNEAQGRTEDDRETVVVGGGITAVQLATCLAEHESVTLLSRDDPAVATAEADPRWINWGHVSRHLHRHPPGSKRRFEVVEDAHNAGTIPPRLSERLESLVDDGTMTHRIGDVRSARRVDGRVRLLLADGGCLTADRVALATGFEPVTEHPFVERVAAACDLERGYRGMPVLEDETLAWLGTDGDARELYVSGGLARGTAGPLAGTVVGARRAGDRIVRAIDTRTLVTAD</sequence>
<dbReference type="PRINTS" id="PR00368">
    <property type="entry name" value="FADPNR"/>
</dbReference>
<dbReference type="AlphaFoldDB" id="A0A2Z2HQQ0"/>